<dbReference type="AlphaFoldDB" id="A0AA39HRH1"/>
<reference evidence="3" key="1">
    <citation type="submission" date="2023-06" db="EMBL/GenBank/DDBJ databases">
        <title>Genomic analysis of the entomopathogenic nematode Steinernema hermaphroditum.</title>
        <authorList>
            <person name="Schwarz E.M."/>
            <person name="Heppert J.K."/>
            <person name="Baniya A."/>
            <person name="Schwartz H.T."/>
            <person name="Tan C.-H."/>
            <person name="Antoshechkin I."/>
            <person name="Sternberg P.W."/>
            <person name="Goodrich-Blair H."/>
            <person name="Dillman A.R."/>
        </authorList>
    </citation>
    <scope>NUCLEOTIDE SEQUENCE</scope>
    <source>
        <strain evidence="3">PS9179</strain>
        <tissue evidence="3">Whole animal</tissue>
    </source>
</reference>
<name>A0AA39HRH1_9BILA</name>
<feature type="region of interest" description="Disordered" evidence="1">
    <location>
        <begin position="96"/>
        <end position="142"/>
    </location>
</feature>
<proteinExistence type="predicted"/>
<evidence type="ECO:0000256" key="2">
    <source>
        <dbReference type="SAM" id="Phobius"/>
    </source>
</evidence>
<accession>A0AA39HRH1</accession>
<feature type="region of interest" description="Disordered" evidence="1">
    <location>
        <begin position="227"/>
        <end position="249"/>
    </location>
</feature>
<comment type="caution">
    <text evidence="3">The sequence shown here is derived from an EMBL/GenBank/DDBJ whole genome shotgun (WGS) entry which is preliminary data.</text>
</comment>
<dbReference type="Proteomes" id="UP001175271">
    <property type="component" value="Unassembled WGS sequence"/>
</dbReference>
<evidence type="ECO:0000313" key="4">
    <source>
        <dbReference type="Proteomes" id="UP001175271"/>
    </source>
</evidence>
<feature type="compositionally biased region" description="Polar residues" evidence="1">
    <location>
        <begin position="227"/>
        <end position="242"/>
    </location>
</feature>
<organism evidence="3 4">
    <name type="scientific">Steinernema hermaphroditum</name>
    <dbReference type="NCBI Taxonomy" id="289476"/>
    <lineage>
        <taxon>Eukaryota</taxon>
        <taxon>Metazoa</taxon>
        <taxon>Ecdysozoa</taxon>
        <taxon>Nematoda</taxon>
        <taxon>Chromadorea</taxon>
        <taxon>Rhabditida</taxon>
        <taxon>Tylenchina</taxon>
        <taxon>Panagrolaimomorpha</taxon>
        <taxon>Strongyloidoidea</taxon>
        <taxon>Steinernematidae</taxon>
        <taxon>Steinernema</taxon>
    </lineage>
</organism>
<protein>
    <submittedName>
        <fullName evidence="3">Uncharacterized protein</fullName>
    </submittedName>
</protein>
<feature type="compositionally biased region" description="Basic and acidic residues" evidence="1">
    <location>
        <begin position="106"/>
        <end position="142"/>
    </location>
</feature>
<keyword evidence="2" id="KW-1133">Transmembrane helix</keyword>
<keyword evidence="2" id="KW-0472">Membrane</keyword>
<dbReference type="EMBL" id="JAUCMV010000003">
    <property type="protein sequence ID" value="KAK0409931.1"/>
    <property type="molecule type" value="Genomic_DNA"/>
</dbReference>
<feature type="transmembrane region" description="Helical" evidence="2">
    <location>
        <begin position="6"/>
        <end position="29"/>
    </location>
</feature>
<keyword evidence="4" id="KW-1185">Reference proteome</keyword>
<evidence type="ECO:0000256" key="1">
    <source>
        <dbReference type="SAM" id="MobiDB-lite"/>
    </source>
</evidence>
<gene>
    <name evidence="3" type="ORF">QR680_004844</name>
</gene>
<keyword evidence="2" id="KW-0812">Transmembrane</keyword>
<sequence length="249" mass="27428">MFGNSAFGFAASTLATASVISVLSVLSAVGCMRIGRKLGCQQNKEAGALLASLFDSSFQVAETQKFAAEDVVFGSLVNNESLRLVKTEVAFPDMERKLKKKKKKKESASGDKPENEPAEENLKKIEGGKKSVHDEQSKSDEKSAYKTPKMLLMFIALAALCFAPSDAQRDYSYVAAKLTSVQRHYGRDAYPTHLYGNRRSGDRFDAPSSAQEQYAVFHPRYPLSQPQFPITTETSPMKSEQSGYDLLTK</sequence>
<evidence type="ECO:0000313" key="3">
    <source>
        <dbReference type="EMBL" id="KAK0409931.1"/>
    </source>
</evidence>